<evidence type="ECO:0000313" key="2">
    <source>
        <dbReference type="EMBL" id="EGV08251.1"/>
    </source>
</evidence>
<keyword evidence="1" id="KW-0812">Transmembrane</keyword>
<organism evidence="2 3">
    <name type="scientific">Streptococcus constellatus subsp. pharyngis SK1060 = CCUG 46377</name>
    <dbReference type="NCBI Taxonomy" id="1035184"/>
    <lineage>
        <taxon>Bacteria</taxon>
        <taxon>Bacillati</taxon>
        <taxon>Bacillota</taxon>
        <taxon>Bacilli</taxon>
        <taxon>Lactobacillales</taxon>
        <taxon>Streptococcaceae</taxon>
        <taxon>Streptococcus</taxon>
        <taxon>Streptococcus anginosus group</taxon>
    </lineage>
</organism>
<proteinExistence type="predicted"/>
<feature type="transmembrane region" description="Helical" evidence="1">
    <location>
        <begin position="6"/>
        <end position="35"/>
    </location>
</feature>
<name>F9P7Q7_STRCV</name>
<dbReference type="Proteomes" id="UP000003287">
    <property type="component" value="Unassembled WGS sequence"/>
</dbReference>
<gene>
    <name evidence="2" type="ORF">HMPREF1042_1920</name>
</gene>
<sequence>MVFVTLISIIFGTIYGIFAGSLSIIGLFVATIFFWEKLAINRL</sequence>
<accession>F9P7Q7</accession>
<keyword evidence="1" id="KW-0472">Membrane</keyword>
<protein>
    <submittedName>
        <fullName evidence="2">Conserved domain protein</fullName>
    </submittedName>
</protein>
<evidence type="ECO:0000256" key="1">
    <source>
        <dbReference type="SAM" id="Phobius"/>
    </source>
</evidence>
<evidence type="ECO:0000313" key="3">
    <source>
        <dbReference type="Proteomes" id="UP000003287"/>
    </source>
</evidence>
<reference evidence="2 3" key="1">
    <citation type="submission" date="2011-06" db="EMBL/GenBank/DDBJ databases">
        <authorList>
            <person name="Harkins D.M."/>
            <person name="Madupu R."/>
            <person name="Durkin A.S."/>
            <person name="Torralba M."/>
            <person name="Methe B."/>
            <person name="Sutton G.G."/>
            <person name="Nelson K.E."/>
        </authorList>
    </citation>
    <scope>NUCLEOTIDE SEQUENCE [LARGE SCALE GENOMIC DNA]</scope>
    <source>
        <strain evidence="2 3">SK1060</strain>
    </source>
</reference>
<keyword evidence="1" id="KW-1133">Transmembrane helix</keyword>
<dbReference type="AlphaFoldDB" id="F9P7Q7"/>
<dbReference type="EMBL" id="AFUP01000004">
    <property type="protein sequence ID" value="EGV08251.1"/>
    <property type="molecule type" value="Genomic_DNA"/>
</dbReference>